<evidence type="ECO:0000313" key="1">
    <source>
        <dbReference type="EMBL" id="APG06092.1"/>
    </source>
</evidence>
<organism evidence="1 2">
    <name type="scientific">Luteibacter rhizovicinus DSM 16549</name>
    <dbReference type="NCBI Taxonomy" id="1440763"/>
    <lineage>
        <taxon>Bacteria</taxon>
        <taxon>Pseudomonadati</taxon>
        <taxon>Pseudomonadota</taxon>
        <taxon>Gammaproteobacteria</taxon>
        <taxon>Lysobacterales</taxon>
        <taxon>Rhodanobacteraceae</taxon>
        <taxon>Luteibacter</taxon>
    </lineage>
</organism>
<keyword evidence="2" id="KW-1185">Reference proteome</keyword>
<evidence type="ECO:0000313" key="2">
    <source>
        <dbReference type="Proteomes" id="UP000182987"/>
    </source>
</evidence>
<dbReference type="STRING" id="1440763.BJI69_20760"/>
<reference evidence="2" key="1">
    <citation type="submission" date="2016-09" db="EMBL/GenBank/DDBJ databases">
        <authorList>
            <person name="Lysoe E."/>
        </authorList>
    </citation>
    <scope>NUCLEOTIDE SEQUENCE [LARGE SCALE GENOMIC DNA]</scope>
    <source>
        <strain evidence="2">LJ96T</strain>
    </source>
</reference>
<dbReference type="Proteomes" id="UP000182987">
    <property type="component" value="Chromosome"/>
</dbReference>
<accession>A0A0G9HHP2</accession>
<gene>
    <name evidence="1" type="ORF">BJI69_20760</name>
</gene>
<protein>
    <submittedName>
        <fullName evidence="1">Uncharacterized protein</fullName>
    </submittedName>
</protein>
<dbReference type="PATRIC" id="fig|1440763.5.peg.1061"/>
<dbReference type="KEGG" id="lrz:BJI69_20760"/>
<name>A0A0G9HHP2_9GAMM</name>
<proteinExistence type="predicted"/>
<dbReference type="AlphaFoldDB" id="A0A0G9HHP2"/>
<sequence>MAHVSFALGLAVSAAVQAEVPPVSDAQLATDATLIASGRVTAVSERDDSTYPRGKKEGALVTAHYTVTMDVSSVEKGSLSAEDRSLQFTGYSNTHVPAHWVGGTNTMRLEVRPGDEIKVYLQREGDHWVLFHHLGLWLRR</sequence>
<dbReference type="EMBL" id="CP017480">
    <property type="protein sequence ID" value="APG06092.1"/>
    <property type="molecule type" value="Genomic_DNA"/>
</dbReference>